<dbReference type="Pfam" id="PF04721">
    <property type="entry name" value="PAW"/>
    <property type="match status" value="1"/>
</dbReference>
<dbReference type="EMBL" id="QKYT01000323">
    <property type="protein sequence ID" value="RIA87164.1"/>
    <property type="molecule type" value="Genomic_DNA"/>
</dbReference>
<gene>
    <name evidence="2" type="ORF">C1645_828187</name>
</gene>
<dbReference type="Proteomes" id="UP000265703">
    <property type="component" value="Unassembled WGS sequence"/>
</dbReference>
<comment type="caution">
    <text evidence="2">The sequence shown here is derived from an EMBL/GenBank/DDBJ whole genome shotgun (WGS) entry which is preliminary data.</text>
</comment>
<dbReference type="SMART" id="SM00225">
    <property type="entry name" value="BTB"/>
    <property type="match status" value="1"/>
</dbReference>
<keyword evidence="3" id="KW-1185">Reference proteome</keyword>
<organism evidence="2 3">
    <name type="scientific">Glomus cerebriforme</name>
    <dbReference type="NCBI Taxonomy" id="658196"/>
    <lineage>
        <taxon>Eukaryota</taxon>
        <taxon>Fungi</taxon>
        <taxon>Fungi incertae sedis</taxon>
        <taxon>Mucoromycota</taxon>
        <taxon>Glomeromycotina</taxon>
        <taxon>Glomeromycetes</taxon>
        <taxon>Glomerales</taxon>
        <taxon>Glomeraceae</taxon>
        <taxon>Glomus</taxon>
    </lineage>
</organism>
<dbReference type="InterPro" id="IPR008979">
    <property type="entry name" value="Galactose-bd-like_sf"/>
</dbReference>
<dbReference type="InterPro" id="IPR011333">
    <property type="entry name" value="SKP1/BTB/POZ_sf"/>
</dbReference>
<dbReference type="STRING" id="658196.A0A397SWP2"/>
<dbReference type="Pfam" id="PF00651">
    <property type="entry name" value="BTB"/>
    <property type="match status" value="1"/>
</dbReference>
<evidence type="ECO:0000313" key="3">
    <source>
        <dbReference type="Proteomes" id="UP000265703"/>
    </source>
</evidence>
<dbReference type="PROSITE" id="PS50097">
    <property type="entry name" value="BTB"/>
    <property type="match status" value="1"/>
</dbReference>
<dbReference type="SUPFAM" id="SSF54695">
    <property type="entry name" value="POZ domain"/>
    <property type="match status" value="1"/>
</dbReference>
<dbReference type="GO" id="GO:0005737">
    <property type="term" value="C:cytoplasm"/>
    <property type="evidence" value="ECO:0007669"/>
    <property type="project" value="InterPro"/>
</dbReference>
<accession>A0A397SWP2</accession>
<dbReference type="InterPro" id="IPR000210">
    <property type="entry name" value="BTB/POZ_dom"/>
</dbReference>
<evidence type="ECO:0000313" key="2">
    <source>
        <dbReference type="EMBL" id="RIA87164.1"/>
    </source>
</evidence>
<protein>
    <recommendedName>
        <fullName evidence="1">BTB domain-containing protein</fullName>
    </recommendedName>
</protein>
<dbReference type="GO" id="GO:0006516">
    <property type="term" value="P:glycoprotein catabolic process"/>
    <property type="evidence" value="ECO:0007669"/>
    <property type="project" value="InterPro"/>
</dbReference>
<name>A0A397SWP2_9GLOM</name>
<dbReference type="OrthoDB" id="194443at2759"/>
<dbReference type="AlphaFoldDB" id="A0A397SWP2"/>
<reference evidence="2 3" key="1">
    <citation type="submission" date="2018-06" db="EMBL/GenBank/DDBJ databases">
        <title>Comparative genomics reveals the genomic features of Rhizophagus irregularis, R. cerebriforme, R. diaphanum and Gigaspora rosea, and their symbiotic lifestyle signature.</title>
        <authorList>
            <person name="Morin E."/>
            <person name="San Clemente H."/>
            <person name="Chen E.C.H."/>
            <person name="De La Providencia I."/>
            <person name="Hainaut M."/>
            <person name="Kuo A."/>
            <person name="Kohler A."/>
            <person name="Murat C."/>
            <person name="Tang N."/>
            <person name="Roy S."/>
            <person name="Loubradou J."/>
            <person name="Henrissat B."/>
            <person name="Grigoriev I.V."/>
            <person name="Corradi N."/>
            <person name="Roux C."/>
            <person name="Martin F.M."/>
        </authorList>
    </citation>
    <scope>NUCLEOTIDE SEQUENCE [LARGE SCALE GENOMIC DNA]</scope>
    <source>
        <strain evidence="2 3">DAOM 227022</strain>
    </source>
</reference>
<dbReference type="InterPro" id="IPR038680">
    <property type="entry name" value="PAW_sf"/>
</dbReference>
<dbReference type="InterPro" id="IPR006588">
    <property type="entry name" value="Peptide_N_glycanase_PAW_dom"/>
</dbReference>
<sequence length="403" mass="47423">MIPNIINNLLGNETEILETARVSDETTGGTFGENFSLHVIPIEGKKNLFMNRISYNTQTNAYYENGILSHKYLKKWGMGTENWDNIELKIEYDWKTIYLARMPNYERMNDDGEISWKFNYRIGNYIINSLNLRLSYNIYDDFANVQWFIKPLSSIKNPNPIWQLIHFDPSEHNVNEIKDVTQFVKDEYGFILKAHLSGGEESEIQWQKAQLFRQKWSILSRNLIVESNDTFGLDVKVELKPDIIVDPPQFYDDLDESTSDFVIHYEFSSDDNQNTSEFKDFHVHSKILNEHFKELLESKMIDSQDKTLTLTDADISYKSLEIIHKYIYTGTLPIIDDYDEWVTLLRYASRFLIPTLIQRCEKALKDYLNHDNLNEIENIAEECDAKQLLQCCRSFELPVDDYD</sequence>
<dbReference type="Gene3D" id="3.30.710.10">
    <property type="entry name" value="Potassium Channel Kv1.1, Chain A"/>
    <property type="match status" value="1"/>
</dbReference>
<feature type="domain" description="BTB" evidence="1">
    <location>
        <begin position="259"/>
        <end position="336"/>
    </location>
</feature>
<dbReference type="SUPFAM" id="SSF49785">
    <property type="entry name" value="Galactose-binding domain-like"/>
    <property type="match status" value="1"/>
</dbReference>
<proteinExistence type="predicted"/>
<dbReference type="Gene3D" id="2.60.120.1020">
    <property type="entry name" value="Peptide N glycanase, PAW domain"/>
    <property type="match status" value="1"/>
</dbReference>
<evidence type="ECO:0000259" key="1">
    <source>
        <dbReference type="PROSITE" id="PS50097"/>
    </source>
</evidence>